<feature type="compositionally biased region" description="Gly residues" evidence="1">
    <location>
        <begin position="41"/>
        <end position="54"/>
    </location>
</feature>
<dbReference type="EMBL" id="JAEKFT010000005">
    <property type="protein sequence ID" value="MBT0960688.1"/>
    <property type="molecule type" value="Genomic_DNA"/>
</dbReference>
<accession>A0A944D9W8</accession>
<organism evidence="2 3">
    <name type="scientific">Denitromonas iodatirespirans</name>
    <dbReference type="NCBI Taxonomy" id="2795389"/>
    <lineage>
        <taxon>Bacteria</taxon>
        <taxon>Pseudomonadati</taxon>
        <taxon>Pseudomonadota</taxon>
        <taxon>Betaproteobacteria</taxon>
        <taxon>Rhodocyclales</taxon>
        <taxon>Zoogloeaceae</taxon>
        <taxon>Denitromonas</taxon>
    </lineage>
</organism>
<proteinExistence type="predicted"/>
<sequence>MHQEKKKPKAVVGQHMLKLLNEKEQRAVAGGPRGPVRSPGNGCGNTGNGGNRCR</sequence>
<name>A0A944D9W8_DENI1</name>
<dbReference type="Proteomes" id="UP000694660">
    <property type="component" value="Unassembled WGS sequence"/>
</dbReference>
<feature type="region of interest" description="Disordered" evidence="1">
    <location>
        <begin position="24"/>
        <end position="54"/>
    </location>
</feature>
<protein>
    <submittedName>
        <fullName evidence="2">Uncharacterized protein</fullName>
    </submittedName>
</protein>
<evidence type="ECO:0000313" key="2">
    <source>
        <dbReference type="EMBL" id="MBT0960688.1"/>
    </source>
</evidence>
<reference evidence="3" key="1">
    <citation type="journal article" date="2022" name="ISME J.">
        <title>Genetic and phylogenetic analysis of dissimilatory iodate-reducing bacteria identifies potential niches across the world's oceans.</title>
        <authorList>
            <person name="Reyes-Umana V."/>
            <person name="Henning Z."/>
            <person name="Lee K."/>
            <person name="Barnum T.P."/>
            <person name="Coates J.D."/>
        </authorList>
    </citation>
    <scope>NUCLEOTIDE SEQUENCE [LARGE SCALE GENOMIC DNA]</scope>
    <source>
        <strain evidence="3">IR12</strain>
    </source>
</reference>
<dbReference type="AlphaFoldDB" id="A0A944D9W8"/>
<evidence type="ECO:0000256" key="1">
    <source>
        <dbReference type="SAM" id="MobiDB-lite"/>
    </source>
</evidence>
<gene>
    <name evidence="2" type="ORF">I8J34_05815</name>
</gene>
<comment type="caution">
    <text evidence="2">The sequence shown here is derived from an EMBL/GenBank/DDBJ whole genome shotgun (WGS) entry which is preliminary data.</text>
</comment>
<dbReference type="RefSeq" id="WP_214360450.1">
    <property type="nucleotide sequence ID" value="NZ_JAEKFT010000005.1"/>
</dbReference>
<keyword evidence="3" id="KW-1185">Reference proteome</keyword>
<evidence type="ECO:0000313" key="3">
    <source>
        <dbReference type="Proteomes" id="UP000694660"/>
    </source>
</evidence>